<evidence type="ECO:0000313" key="4">
    <source>
        <dbReference type="Proteomes" id="UP000559256"/>
    </source>
</evidence>
<organism evidence="3 4">
    <name type="scientific">Tetrapyrgos nigripes</name>
    <dbReference type="NCBI Taxonomy" id="182062"/>
    <lineage>
        <taxon>Eukaryota</taxon>
        <taxon>Fungi</taxon>
        <taxon>Dikarya</taxon>
        <taxon>Basidiomycota</taxon>
        <taxon>Agaricomycotina</taxon>
        <taxon>Agaricomycetes</taxon>
        <taxon>Agaricomycetidae</taxon>
        <taxon>Agaricales</taxon>
        <taxon>Marasmiineae</taxon>
        <taxon>Marasmiaceae</taxon>
        <taxon>Tetrapyrgos</taxon>
    </lineage>
</organism>
<feature type="compositionally biased region" description="Basic and acidic residues" evidence="1">
    <location>
        <begin position="66"/>
        <end position="79"/>
    </location>
</feature>
<dbReference type="SUPFAM" id="SSF52540">
    <property type="entry name" value="P-loop containing nucleoside triphosphate hydrolases"/>
    <property type="match status" value="1"/>
</dbReference>
<dbReference type="Gene3D" id="3.40.50.300">
    <property type="entry name" value="P-loop containing nucleotide triphosphate hydrolases"/>
    <property type="match status" value="1"/>
</dbReference>
<evidence type="ECO:0000259" key="2">
    <source>
        <dbReference type="Pfam" id="PF05729"/>
    </source>
</evidence>
<comment type="caution">
    <text evidence="3">The sequence shown here is derived from an EMBL/GenBank/DDBJ whole genome shotgun (WGS) entry which is preliminary data.</text>
</comment>
<dbReference type="AlphaFoldDB" id="A0A8H5FF29"/>
<feature type="compositionally biased region" description="Basic residues" evidence="1">
    <location>
        <begin position="87"/>
        <end position="98"/>
    </location>
</feature>
<sequence>MHLVQATLSPGDCNLAAGPGQFYQGSTYVSRLSVVETRTLDPITLTLLATFSSCKPAPIDMSQRGVSKDRGSDPDHGEHSSGSGKKEKGRRGRGRFAGRMRDSLPRALSALGLGGKRQKDDRPQPDTQGTGSTATSGQNTGTSIHTPKANVSILGQAKDFSMDNSQINVVGGAQYNTQNYFGQQVKTLFMRLFNSDIHFATPPVSGIFTGRDDLVNEGVEVLCREGRKHLAILGPGGIGKTSLALVISDKQEVQAKFQNRYFLPCDILQDQNDLVQGFIQALGLEAQERKSQHEVLFDHLRVLQAPALFILDNFETPWNYKDARTDVSNFIKKLVRFNHVTLTVTMRGIKCPGHPDIQWNRLGAEAGIPTLPIEAAREAFYLISGKSRAGIPEERLDHLLKELDCVPLAIRLVAQLAETIDLENLIRMWDKSKTEILSEPDTEPGKLTSVEYSIELIGIFAKWDPKLEYKH</sequence>
<keyword evidence="4" id="KW-1185">Reference proteome</keyword>
<dbReference type="EMBL" id="JAACJM010000267">
    <property type="protein sequence ID" value="KAF5334138.1"/>
    <property type="molecule type" value="Genomic_DNA"/>
</dbReference>
<feature type="region of interest" description="Disordered" evidence="1">
    <location>
        <begin position="56"/>
        <end position="146"/>
    </location>
</feature>
<protein>
    <recommendedName>
        <fullName evidence="2">NACHT domain-containing protein</fullName>
    </recommendedName>
</protein>
<accession>A0A8H5FF29</accession>
<dbReference type="Proteomes" id="UP000559256">
    <property type="component" value="Unassembled WGS sequence"/>
</dbReference>
<dbReference type="Pfam" id="PF05729">
    <property type="entry name" value="NACHT"/>
    <property type="match status" value="1"/>
</dbReference>
<evidence type="ECO:0000313" key="3">
    <source>
        <dbReference type="EMBL" id="KAF5334138.1"/>
    </source>
</evidence>
<reference evidence="3 4" key="1">
    <citation type="journal article" date="2020" name="ISME J.">
        <title>Uncovering the hidden diversity of litter-decomposition mechanisms in mushroom-forming fungi.</title>
        <authorList>
            <person name="Floudas D."/>
            <person name="Bentzer J."/>
            <person name="Ahren D."/>
            <person name="Johansson T."/>
            <person name="Persson P."/>
            <person name="Tunlid A."/>
        </authorList>
    </citation>
    <scope>NUCLEOTIDE SEQUENCE [LARGE SCALE GENOMIC DNA]</scope>
    <source>
        <strain evidence="3 4">CBS 291.85</strain>
    </source>
</reference>
<gene>
    <name evidence="3" type="ORF">D9758_018737</name>
</gene>
<dbReference type="InterPro" id="IPR007111">
    <property type="entry name" value="NACHT_NTPase"/>
</dbReference>
<proteinExistence type="predicted"/>
<feature type="domain" description="NACHT" evidence="2">
    <location>
        <begin position="230"/>
        <end position="347"/>
    </location>
</feature>
<dbReference type="InterPro" id="IPR027417">
    <property type="entry name" value="P-loop_NTPase"/>
</dbReference>
<dbReference type="OrthoDB" id="1534087at2759"/>
<evidence type="ECO:0000256" key="1">
    <source>
        <dbReference type="SAM" id="MobiDB-lite"/>
    </source>
</evidence>
<name>A0A8H5FF29_9AGAR</name>
<feature type="compositionally biased region" description="Low complexity" evidence="1">
    <location>
        <begin position="127"/>
        <end position="143"/>
    </location>
</feature>